<dbReference type="InterPro" id="IPR038731">
    <property type="entry name" value="RgtA/B/C-like"/>
</dbReference>
<dbReference type="EMBL" id="BAABJR010000001">
    <property type="protein sequence ID" value="GAA5203340.1"/>
    <property type="molecule type" value="Genomic_DNA"/>
</dbReference>
<dbReference type="InterPro" id="IPR056785">
    <property type="entry name" value="YkcA/B-like_C"/>
</dbReference>
<comment type="caution">
    <text evidence="12">The sequence shown here is derived from an EMBL/GenBank/DDBJ whole genome shotgun (WGS) entry which is preliminary data.</text>
</comment>
<feature type="region of interest" description="Disordered" evidence="8">
    <location>
        <begin position="1"/>
        <end position="23"/>
    </location>
</feature>
<feature type="transmembrane region" description="Helical" evidence="9">
    <location>
        <begin position="28"/>
        <end position="46"/>
    </location>
</feature>
<dbReference type="Proteomes" id="UP001499878">
    <property type="component" value="Unassembled WGS sequence"/>
</dbReference>
<accession>A0ABP9SWH2</accession>
<feature type="transmembrane region" description="Helical" evidence="9">
    <location>
        <begin position="374"/>
        <end position="393"/>
    </location>
</feature>
<evidence type="ECO:0000259" key="11">
    <source>
        <dbReference type="Pfam" id="PF24878"/>
    </source>
</evidence>
<feature type="region of interest" description="Disordered" evidence="8">
    <location>
        <begin position="485"/>
        <end position="614"/>
    </location>
</feature>
<evidence type="ECO:0008006" key="14">
    <source>
        <dbReference type="Google" id="ProtNLM"/>
    </source>
</evidence>
<feature type="domain" description="Putative mannosyltransferase YkcA/B-like C-terminal" evidence="11">
    <location>
        <begin position="628"/>
        <end position="715"/>
    </location>
</feature>
<feature type="transmembrane region" description="Helical" evidence="9">
    <location>
        <begin position="130"/>
        <end position="148"/>
    </location>
</feature>
<feature type="compositionally biased region" description="Pro residues" evidence="8">
    <location>
        <begin position="13"/>
        <end position="23"/>
    </location>
</feature>
<feature type="region of interest" description="Disordered" evidence="8">
    <location>
        <begin position="722"/>
        <end position="745"/>
    </location>
</feature>
<feature type="transmembrane region" description="Helical" evidence="9">
    <location>
        <begin position="204"/>
        <end position="222"/>
    </location>
</feature>
<evidence type="ECO:0000256" key="6">
    <source>
        <dbReference type="ARBA" id="ARBA00022989"/>
    </source>
</evidence>
<evidence type="ECO:0000256" key="4">
    <source>
        <dbReference type="ARBA" id="ARBA00022679"/>
    </source>
</evidence>
<keyword evidence="2" id="KW-1003">Cell membrane</keyword>
<feature type="compositionally biased region" description="Low complexity" evidence="8">
    <location>
        <begin position="560"/>
        <end position="595"/>
    </location>
</feature>
<dbReference type="InterPro" id="IPR050297">
    <property type="entry name" value="LipidA_mod_glycosyltrf_83"/>
</dbReference>
<dbReference type="PANTHER" id="PTHR33908:SF3">
    <property type="entry name" value="UNDECAPRENYL PHOSPHATE-ALPHA-4-AMINO-4-DEOXY-L-ARABINOSE ARABINOSYL TRANSFERASE"/>
    <property type="match status" value="1"/>
</dbReference>
<gene>
    <name evidence="12" type="ORF">GCM10023323_01760</name>
</gene>
<sequence length="745" mass="74155">MVTSATAPLQAAPEPPPLPSPAPGAPRWSLPALLAILALAAGLYSWNLSGSGLNSFYSAAVLSGTESWKAWFFGSLDAGNFLTVDKPPFALMVMGLSCRLLGYGTWQMMLPLLLAALATIWILHSSVKRVWGHGAAAIAALVLALTPITVAINRDNNPDTLLVFLMVAGAALGLRAVRDGRLLPLIGSAVCFGLAFNTKMLQGYIALPAIFLVYVYATNLGWAKRIRNLVLAAVALAVSSFWWAAAVSAVPASERPYIGGSTDGTAWDLITGYNGLGRIFGGDGNMGGGGGGGGGFSGAAGIGRLFNDVLGGQISWLLPFAGIALVGGLVLCGRAPRTDLTRAALVLWGGWTALHYLTFSMAEGTMHPYYTTALAPGIAALCGGGGVMLLRAFRADRRWVWVLPLALGVTGVWAIVLLRRASGWNPWLWPTVATVTALAVTGLLVFRSGPRARLLAVSVAAAVVAAVAGPAAYAWSVPSGSGGGMGGTNPTAGPSTGGGMGGPGGGGGRGGFPGGGEGGPGSAGLGGERSGGEAPGGQPQAGQGGPGGGSSPGGGQEDQAPGGATGSAPNGTPPGTGTAANGDTEATDGTGRDAGASGGTGAGGQPGGAGGFGGGMGGGGMGGASTELVAYLKKHQDGAKWLLAVSSSQSAAQLILSSGEPVISMWGWSGSDNAMTLARLKELVKKGELHYVQVGGGMGGGSGTSSEVTQWVQEHGTAVAASEYGASSTSESSTGLYRLDPSDVT</sequence>
<evidence type="ECO:0000259" key="10">
    <source>
        <dbReference type="Pfam" id="PF13231"/>
    </source>
</evidence>
<feature type="transmembrane region" description="Helical" evidence="9">
    <location>
        <begin position="314"/>
        <end position="332"/>
    </location>
</feature>
<dbReference type="Pfam" id="PF24878">
    <property type="entry name" value="YkcB_C"/>
    <property type="match status" value="1"/>
</dbReference>
<evidence type="ECO:0000256" key="2">
    <source>
        <dbReference type="ARBA" id="ARBA00022475"/>
    </source>
</evidence>
<organism evidence="12 13">
    <name type="scientific">Streptomyces thinghirensis</name>
    <dbReference type="NCBI Taxonomy" id="551547"/>
    <lineage>
        <taxon>Bacteria</taxon>
        <taxon>Bacillati</taxon>
        <taxon>Actinomycetota</taxon>
        <taxon>Actinomycetes</taxon>
        <taxon>Kitasatosporales</taxon>
        <taxon>Streptomycetaceae</taxon>
        <taxon>Streptomyces</taxon>
    </lineage>
</organism>
<keyword evidence="3" id="KW-0328">Glycosyltransferase</keyword>
<feature type="compositionally biased region" description="Low complexity" evidence="8">
    <location>
        <begin position="1"/>
        <end position="12"/>
    </location>
</feature>
<evidence type="ECO:0000313" key="13">
    <source>
        <dbReference type="Proteomes" id="UP001499878"/>
    </source>
</evidence>
<keyword evidence="13" id="KW-1185">Reference proteome</keyword>
<keyword evidence="6 9" id="KW-1133">Transmembrane helix</keyword>
<evidence type="ECO:0000256" key="1">
    <source>
        <dbReference type="ARBA" id="ARBA00004651"/>
    </source>
</evidence>
<evidence type="ECO:0000256" key="9">
    <source>
        <dbReference type="SAM" id="Phobius"/>
    </source>
</evidence>
<feature type="transmembrane region" description="Helical" evidence="9">
    <location>
        <begin position="427"/>
        <end position="446"/>
    </location>
</feature>
<evidence type="ECO:0000256" key="7">
    <source>
        <dbReference type="ARBA" id="ARBA00023136"/>
    </source>
</evidence>
<feature type="compositionally biased region" description="Gly residues" evidence="8">
    <location>
        <begin position="596"/>
        <end position="614"/>
    </location>
</feature>
<feature type="transmembrane region" description="Helical" evidence="9">
    <location>
        <begin position="453"/>
        <end position="475"/>
    </location>
</feature>
<evidence type="ECO:0000256" key="3">
    <source>
        <dbReference type="ARBA" id="ARBA00022676"/>
    </source>
</evidence>
<feature type="compositionally biased region" description="Gly residues" evidence="8">
    <location>
        <begin position="495"/>
        <end position="535"/>
    </location>
</feature>
<feature type="transmembrane region" description="Helical" evidence="9">
    <location>
        <begin position="160"/>
        <end position="177"/>
    </location>
</feature>
<name>A0ABP9SWH2_9ACTN</name>
<evidence type="ECO:0000256" key="8">
    <source>
        <dbReference type="SAM" id="MobiDB-lite"/>
    </source>
</evidence>
<feature type="compositionally biased region" description="Gly residues" evidence="8">
    <location>
        <begin position="542"/>
        <end position="556"/>
    </location>
</feature>
<feature type="domain" description="Glycosyltransferase RgtA/B/C/D-like" evidence="10">
    <location>
        <begin position="85"/>
        <end position="243"/>
    </location>
</feature>
<reference evidence="13" key="1">
    <citation type="journal article" date="2019" name="Int. J. Syst. Evol. Microbiol.">
        <title>The Global Catalogue of Microorganisms (GCM) 10K type strain sequencing project: providing services to taxonomists for standard genome sequencing and annotation.</title>
        <authorList>
            <consortium name="The Broad Institute Genomics Platform"/>
            <consortium name="The Broad Institute Genome Sequencing Center for Infectious Disease"/>
            <person name="Wu L."/>
            <person name="Ma J."/>
        </authorList>
    </citation>
    <scope>NUCLEOTIDE SEQUENCE [LARGE SCALE GENOMIC DNA]</scope>
    <source>
        <strain evidence="13">JCM 18306</strain>
    </source>
</reference>
<proteinExistence type="predicted"/>
<keyword evidence="7 9" id="KW-0472">Membrane</keyword>
<feature type="compositionally biased region" description="Low complexity" evidence="8">
    <location>
        <begin position="722"/>
        <end position="737"/>
    </location>
</feature>
<comment type="subcellular location">
    <subcellularLocation>
        <location evidence="1">Cell membrane</location>
        <topology evidence="1">Multi-pass membrane protein</topology>
    </subcellularLocation>
</comment>
<evidence type="ECO:0000313" key="12">
    <source>
        <dbReference type="EMBL" id="GAA5203340.1"/>
    </source>
</evidence>
<keyword evidence="4" id="KW-0808">Transferase</keyword>
<feature type="transmembrane region" description="Helical" evidence="9">
    <location>
        <begin position="229"/>
        <end position="250"/>
    </location>
</feature>
<dbReference type="Pfam" id="PF13231">
    <property type="entry name" value="PMT_2"/>
    <property type="match status" value="1"/>
</dbReference>
<keyword evidence="5 9" id="KW-0812">Transmembrane</keyword>
<feature type="transmembrane region" description="Helical" evidence="9">
    <location>
        <begin position="100"/>
        <end position="123"/>
    </location>
</feature>
<dbReference type="PANTHER" id="PTHR33908">
    <property type="entry name" value="MANNOSYLTRANSFERASE YKCB-RELATED"/>
    <property type="match status" value="1"/>
</dbReference>
<protein>
    <recommendedName>
        <fullName evidence="14">Glycosyltransferase RgtA/B/C/D-like domain-containing protein</fullName>
    </recommendedName>
</protein>
<feature type="transmembrane region" description="Helical" evidence="9">
    <location>
        <begin position="344"/>
        <end position="362"/>
    </location>
</feature>
<evidence type="ECO:0000256" key="5">
    <source>
        <dbReference type="ARBA" id="ARBA00022692"/>
    </source>
</evidence>
<feature type="transmembrane region" description="Helical" evidence="9">
    <location>
        <begin position="400"/>
        <end position="421"/>
    </location>
</feature>